<feature type="region of interest" description="Disordered" evidence="1">
    <location>
        <begin position="1"/>
        <end position="28"/>
    </location>
</feature>
<dbReference type="AlphaFoldDB" id="A0A1T5I522"/>
<organism evidence="2 3">
    <name type="scientific">Photobacterium piscicola</name>
    <dbReference type="NCBI Taxonomy" id="1378299"/>
    <lineage>
        <taxon>Bacteria</taxon>
        <taxon>Pseudomonadati</taxon>
        <taxon>Pseudomonadota</taxon>
        <taxon>Gammaproteobacteria</taxon>
        <taxon>Vibrionales</taxon>
        <taxon>Vibrionaceae</taxon>
        <taxon>Photobacterium</taxon>
    </lineage>
</organism>
<name>A0A1T5I522_9GAMM</name>
<accession>A0A1T5I522</accession>
<proteinExistence type="predicted"/>
<sequence length="53" mass="5795">MTHLTANHSTITNQFEATNVSPLEQSGSNKNEILNSFKASKHAKQKIEGVIIS</sequence>
<evidence type="ECO:0000256" key="1">
    <source>
        <dbReference type="SAM" id="MobiDB-lite"/>
    </source>
</evidence>
<gene>
    <name evidence="2" type="ORF">CZ809_03829</name>
</gene>
<dbReference type="Proteomes" id="UP000189966">
    <property type="component" value="Unassembled WGS sequence"/>
</dbReference>
<dbReference type="EMBL" id="FUZI01000014">
    <property type="protein sequence ID" value="SKC34217.1"/>
    <property type="molecule type" value="Genomic_DNA"/>
</dbReference>
<evidence type="ECO:0000313" key="3">
    <source>
        <dbReference type="Proteomes" id="UP000189966"/>
    </source>
</evidence>
<evidence type="ECO:0000313" key="2">
    <source>
        <dbReference type="EMBL" id="SKC34217.1"/>
    </source>
</evidence>
<reference evidence="2 3" key="1">
    <citation type="submission" date="2017-02" db="EMBL/GenBank/DDBJ databases">
        <authorList>
            <person name="Peterson S.W."/>
        </authorList>
    </citation>
    <scope>NUCLEOTIDE SEQUENCE [LARGE SCALE GENOMIC DNA]</scope>
    <source>
        <strain evidence="3">type strain: NCCB 100098</strain>
    </source>
</reference>
<protein>
    <submittedName>
        <fullName evidence="2">Uncharacterized protein</fullName>
    </submittedName>
</protein>